<evidence type="ECO:0000313" key="3">
    <source>
        <dbReference type="Proteomes" id="UP000285060"/>
    </source>
</evidence>
<evidence type="ECO:0000259" key="1">
    <source>
        <dbReference type="PROSITE" id="PS50011"/>
    </source>
</evidence>
<dbReference type="InterPro" id="IPR011009">
    <property type="entry name" value="Kinase-like_dom_sf"/>
</dbReference>
<gene>
    <name evidence="2" type="ORF">DYB32_010564</name>
</gene>
<keyword evidence="3" id="KW-1185">Reference proteome</keyword>
<reference evidence="2 3" key="1">
    <citation type="submission" date="2018-08" db="EMBL/GenBank/DDBJ databases">
        <title>Aphanomyces genome sequencing and annotation.</title>
        <authorList>
            <person name="Minardi D."/>
            <person name="Oidtmann B."/>
            <person name="Van Der Giezen M."/>
            <person name="Studholme D.J."/>
        </authorList>
    </citation>
    <scope>NUCLEOTIDE SEQUENCE [LARGE SCALE GENOMIC DNA]</scope>
    <source>
        <strain evidence="2 3">NJM0002</strain>
    </source>
</reference>
<dbReference type="EMBL" id="QUSY01003540">
    <property type="protein sequence ID" value="RHY17159.1"/>
    <property type="molecule type" value="Genomic_DNA"/>
</dbReference>
<dbReference type="Gene3D" id="1.10.510.10">
    <property type="entry name" value="Transferase(Phosphotransferase) domain 1"/>
    <property type="match status" value="1"/>
</dbReference>
<dbReference type="GO" id="GO:0004674">
    <property type="term" value="F:protein serine/threonine kinase activity"/>
    <property type="evidence" value="ECO:0007669"/>
    <property type="project" value="TreeGrafter"/>
</dbReference>
<evidence type="ECO:0000313" key="2">
    <source>
        <dbReference type="EMBL" id="RHY17159.1"/>
    </source>
</evidence>
<accession>A0A418AFJ5</accession>
<dbReference type="AlphaFoldDB" id="A0A418AFJ5"/>
<dbReference type="PROSITE" id="PS50011">
    <property type="entry name" value="PROTEIN_KINASE_DOM"/>
    <property type="match status" value="1"/>
</dbReference>
<name>A0A418AFJ5_9STRA</name>
<proteinExistence type="predicted"/>
<dbReference type="PANTHER" id="PTHR44329">
    <property type="entry name" value="SERINE/THREONINE-PROTEIN KINASE TNNI3K-RELATED"/>
    <property type="match status" value="1"/>
</dbReference>
<dbReference type="GO" id="GO:0005524">
    <property type="term" value="F:ATP binding"/>
    <property type="evidence" value="ECO:0007669"/>
    <property type="project" value="InterPro"/>
</dbReference>
<sequence length="140" mass="15315">MDGALGSPMSQRSFEAPEILKENDYTVAADMYSFGMVVTELDSHEIPYTNLTNGKGKPLVDTAIMSMVMHGDDIHPALTAQCPTWIKDLALQYLAIDPANRPTAIQVAAVTGPFDVTMATVRGNMPLQLWLRCANTDAKW</sequence>
<protein>
    <recommendedName>
        <fullName evidence="1">Protein kinase domain-containing protein</fullName>
    </recommendedName>
</protein>
<dbReference type="InterPro" id="IPR000719">
    <property type="entry name" value="Prot_kinase_dom"/>
</dbReference>
<organism evidence="2 3">
    <name type="scientific">Aphanomyces invadans</name>
    <dbReference type="NCBI Taxonomy" id="157072"/>
    <lineage>
        <taxon>Eukaryota</taxon>
        <taxon>Sar</taxon>
        <taxon>Stramenopiles</taxon>
        <taxon>Oomycota</taxon>
        <taxon>Saprolegniomycetes</taxon>
        <taxon>Saprolegniales</taxon>
        <taxon>Verrucalvaceae</taxon>
        <taxon>Aphanomyces</taxon>
    </lineage>
</organism>
<comment type="caution">
    <text evidence="2">The sequence shown here is derived from an EMBL/GenBank/DDBJ whole genome shotgun (WGS) entry which is preliminary data.</text>
</comment>
<feature type="domain" description="Protein kinase" evidence="1">
    <location>
        <begin position="1"/>
        <end position="115"/>
    </location>
</feature>
<dbReference type="Pfam" id="PF00069">
    <property type="entry name" value="Pkinase"/>
    <property type="match status" value="1"/>
</dbReference>
<dbReference type="InterPro" id="IPR051681">
    <property type="entry name" value="Ser/Thr_Kinases-Pseudokinases"/>
</dbReference>
<dbReference type="SUPFAM" id="SSF56112">
    <property type="entry name" value="Protein kinase-like (PK-like)"/>
    <property type="match status" value="1"/>
</dbReference>
<dbReference type="PANTHER" id="PTHR44329:SF214">
    <property type="entry name" value="PROTEIN KINASE DOMAIN-CONTAINING PROTEIN"/>
    <property type="match status" value="1"/>
</dbReference>
<feature type="non-terminal residue" evidence="2">
    <location>
        <position position="140"/>
    </location>
</feature>
<dbReference type="Proteomes" id="UP000285060">
    <property type="component" value="Unassembled WGS sequence"/>
</dbReference>